<reference evidence="2 3" key="1">
    <citation type="submission" date="2015-08" db="EMBL/GenBank/DDBJ databases">
        <title>Next Generation Sequencing and Analysis of the Genome of Puccinia sorghi L Schw, the Causal Agent of Maize Common Rust.</title>
        <authorList>
            <person name="Rochi L."/>
            <person name="Burguener G."/>
            <person name="Darino M."/>
            <person name="Turjanski A."/>
            <person name="Kreff E."/>
            <person name="Dieguez M.J."/>
            <person name="Sacco F."/>
        </authorList>
    </citation>
    <scope>NUCLEOTIDE SEQUENCE [LARGE SCALE GENOMIC DNA]</scope>
    <source>
        <strain evidence="2 3">RO10H11247</strain>
    </source>
</reference>
<accession>A0A0L6UTD1</accession>
<comment type="caution">
    <text evidence="2">The sequence shown here is derived from an EMBL/GenBank/DDBJ whole genome shotgun (WGS) entry which is preliminary data.</text>
</comment>
<feature type="region of interest" description="Disordered" evidence="1">
    <location>
        <begin position="67"/>
        <end position="89"/>
    </location>
</feature>
<organism evidence="2 3">
    <name type="scientific">Puccinia sorghi</name>
    <dbReference type="NCBI Taxonomy" id="27349"/>
    <lineage>
        <taxon>Eukaryota</taxon>
        <taxon>Fungi</taxon>
        <taxon>Dikarya</taxon>
        <taxon>Basidiomycota</taxon>
        <taxon>Pucciniomycotina</taxon>
        <taxon>Pucciniomycetes</taxon>
        <taxon>Pucciniales</taxon>
        <taxon>Pucciniaceae</taxon>
        <taxon>Puccinia</taxon>
    </lineage>
</organism>
<evidence type="ECO:0000256" key="1">
    <source>
        <dbReference type="SAM" id="MobiDB-lite"/>
    </source>
</evidence>
<dbReference type="VEuPathDB" id="FungiDB:VP01_4082g1"/>
<gene>
    <name evidence="2" type="ORF">VP01_4082g1</name>
</gene>
<proteinExistence type="predicted"/>
<dbReference type="EMBL" id="LAVV01009149">
    <property type="protein sequence ID" value="KNZ51125.1"/>
    <property type="molecule type" value="Genomic_DNA"/>
</dbReference>
<evidence type="ECO:0000313" key="2">
    <source>
        <dbReference type="EMBL" id="KNZ51125.1"/>
    </source>
</evidence>
<sequence length="262" mass="29293">MSRLVVQVKLLCVCGDLQLSRRQEKAKTISSTTNSEKSTSEIAQADILKATGEYYRATFDIDGNLVGSHQMKPRKNHPSGPRAQSGSNNSNEDILLNSGFSGSFFSKYDINHFATLMKQVALPPGVPHLPENLGQAKHSKLGASQWHMLFFFIVPLVLCEMYVDEVGHINVSSNWYKFLENMAHLLAFMNKYSDLVGRLFEGVKIQPNHHFPLHIPQQMASWGPLSGVTEFPGKHLRGCFQKISTKNKIGKSNINCWLAECS</sequence>
<dbReference type="AlphaFoldDB" id="A0A0L6UTD1"/>
<keyword evidence="3" id="KW-1185">Reference proteome</keyword>
<dbReference type="Proteomes" id="UP000037035">
    <property type="component" value="Unassembled WGS sequence"/>
</dbReference>
<protein>
    <submittedName>
        <fullName evidence="2">Uncharacterized protein</fullName>
    </submittedName>
</protein>
<name>A0A0L6UTD1_9BASI</name>
<evidence type="ECO:0000313" key="3">
    <source>
        <dbReference type="Proteomes" id="UP000037035"/>
    </source>
</evidence>